<reference evidence="5 6" key="1">
    <citation type="submission" date="2018-07" db="EMBL/GenBank/DDBJ databases">
        <title>Complete Genome and Methylome Analysis of Deinococcus wulumuqiensis NEB 479.</title>
        <authorList>
            <person name="Fomenkov A."/>
            <person name="Luyten Y."/>
            <person name="Vincze T."/>
            <person name="Anton B.P."/>
            <person name="Clark T."/>
            <person name="Roberts R.J."/>
            <person name="Morgan R.D."/>
        </authorList>
    </citation>
    <scope>NUCLEOTIDE SEQUENCE [LARGE SCALE GENOMIC DNA]</scope>
    <source>
        <strain evidence="5 6">NEB 479</strain>
        <plasmid evidence="6">Plasmid pdrdi</plasmid>
    </source>
</reference>
<evidence type="ECO:0000256" key="1">
    <source>
        <dbReference type="ARBA" id="ARBA00022741"/>
    </source>
</evidence>
<dbReference type="CDD" id="cd17933">
    <property type="entry name" value="DEXSc_RecD-like"/>
    <property type="match status" value="1"/>
</dbReference>
<dbReference type="Gene3D" id="1.10.10.2220">
    <property type="match status" value="1"/>
</dbReference>
<dbReference type="InterPro" id="IPR003593">
    <property type="entry name" value="AAA+_ATPase"/>
</dbReference>
<protein>
    <recommendedName>
        <fullName evidence="4">AAA+ ATPase domain-containing protein</fullName>
    </recommendedName>
</protein>
<dbReference type="KEGG" id="dwu:DVJ83_18205"/>
<dbReference type="EMBL" id="CP031163">
    <property type="protein sequence ID" value="AXH01026.1"/>
    <property type="molecule type" value="Genomic_DNA"/>
</dbReference>
<dbReference type="SUPFAM" id="SSF52540">
    <property type="entry name" value="P-loop containing nucleoside triphosphate hydrolases"/>
    <property type="match status" value="1"/>
</dbReference>
<evidence type="ECO:0000256" key="3">
    <source>
        <dbReference type="SAM" id="MobiDB-lite"/>
    </source>
</evidence>
<dbReference type="Gene3D" id="3.40.50.300">
    <property type="entry name" value="P-loop containing nucleotide triphosphate hydrolases"/>
    <property type="match status" value="1"/>
</dbReference>
<dbReference type="PANTHER" id="PTHR43788">
    <property type="entry name" value="DNA2/NAM7 HELICASE FAMILY MEMBER"/>
    <property type="match status" value="1"/>
</dbReference>
<dbReference type="RefSeq" id="WP_114673674.1">
    <property type="nucleotide sequence ID" value="NZ_CP031163.1"/>
</dbReference>
<feature type="domain" description="AAA+ ATPase" evidence="4">
    <location>
        <begin position="298"/>
        <end position="432"/>
    </location>
</feature>
<geneLocation type="plasmid" evidence="6">
    <name>pdrdi</name>
</geneLocation>
<dbReference type="InterPro" id="IPR050534">
    <property type="entry name" value="Coronavir_polyprotein_1ab"/>
</dbReference>
<dbReference type="Proteomes" id="UP000253744">
    <property type="component" value="Plasmid pDrdI"/>
</dbReference>
<keyword evidence="1" id="KW-0547">Nucleotide-binding</keyword>
<gene>
    <name evidence="5" type="ORF">DVJ83_18205</name>
</gene>
<evidence type="ECO:0000313" key="5">
    <source>
        <dbReference type="EMBL" id="AXH01026.1"/>
    </source>
</evidence>
<evidence type="ECO:0000313" key="6">
    <source>
        <dbReference type="Proteomes" id="UP000253744"/>
    </source>
</evidence>
<evidence type="ECO:0000259" key="4">
    <source>
        <dbReference type="SMART" id="SM00382"/>
    </source>
</evidence>
<dbReference type="InterPro" id="IPR029493">
    <property type="entry name" value="RecD2-like_HHH"/>
</dbReference>
<dbReference type="GO" id="GO:0003678">
    <property type="term" value="F:DNA helicase activity"/>
    <property type="evidence" value="ECO:0007669"/>
    <property type="project" value="UniProtKB-ARBA"/>
</dbReference>
<dbReference type="PANTHER" id="PTHR43788:SF6">
    <property type="entry name" value="DNA HELICASE B"/>
    <property type="match status" value="1"/>
</dbReference>
<accession>A0A345IMV3</accession>
<dbReference type="GO" id="GO:0005524">
    <property type="term" value="F:ATP binding"/>
    <property type="evidence" value="ECO:0007669"/>
    <property type="project" value="UniProtKB-KW"/>
</dbReference>
<sequence>MTTLRVQRLKRHDNGERSILLEIDGKNQWLTGPLPPIKTGQFLRAQHRGQRLIKAERVVTKDEINRGFYGRLRGFERDSAMKILTLLGEDAHELITDPARLSGRTDLPASGLKAMKNHARRNGRLWRSIMELAEMGIGPEDAGGLLQEHGAGAARFFKENPYAAITHMPLQVIDHAAQRLGVSLFDPRRWPALALETVKEACQEMGHTCVPLETLRELLQDTHALDEDESRQAIGGALALDHLKEEHQAAFLPRQYRTERRLADDLIRLHLSRPEPVTPLHAEHLTDEQQYAVRLGCERALSIITGGPGTGKTTTLKVLLDSLEAGGLRPVLCAPTGKAASRMTQSTGREATTLHRMLGYDGHRFASAMLEGDAFVVDEVSMASNDLLGALVRCVPEGKRVILVGDEDQLPPIDPGHPLAALVRTLPLARLTKGDAHAPYFSAGSSGTRPTGRPSRSLWFCVKLNEQCPHAALTAGSVAKRIGAASHAERYHHQGVPLSPVPHQTARGRHV</sequence>
<organism evidence="5 6">
    <name type="scientific">Deinococcus wulumuqiensis</name>
    <dbReference type="NCBI Taxonomy" id="980427"/>
    <lineage>
        <taxon>Bacteria</taxon>
        <taxon>Thermotogati</taxon>
        <taxon>Deinococcota</taxon>
        <taxon>Deinococci</taxon>
        <taxon>Deinococcales</taxon>
        <taxon>Deinococcaceae</taxon>
        <taxon>Deinococcus</taxon>
    </lineage>
</organism>
<dbReference type="Pfam" id="PF13245">
    <property type="entry name" value="AAA_19"/>
    <property type="match status" value="1"/>
</dbReference>
<name>A0A345IMV3_9DEIO</name>
<dbReference type="Pfam" id="PF14490">
    <property type="entry name" value="HHH_RecD2"/>
    <property type="match status" value="1"/>
</dbReference>
<dbReference type="AlphaFoldDB" id="A0A345IMV3"/>
<dbReference type="SMART" id="SM00382">
    <property type="entry name" value="AAA"/>
    <property type="match status" value="1"/>
</dbReference>
<proteinExistence type="predicted"/>
<feature type="region of interest" description="Disordered" evidence="3">
    <location>
        <begin position="489"/>
        <end position="511"/>
    </location>
</feature>
<keyword evidence="2" id="KW-0067">ATP-binding</keyword>
<dbReference type="InterPro" id="IPR027417">
    <property type="entry name" value="P-loop_NTPase"/>
</dbReference>
<keyword evidence="5" id="KW-0614">Plasmid</keyword>
<evidence type="ECO:0000256" key="2">
    <source>
        <dbReference type="ARBA" id="ARBA00022840"/>
    </source>
</evidence>